<dbReference type="PANTHER" id="PTHR23518:SF2">
    <property type="entry name" value="MAJOR FACILITATOR SUPERFAMILY TRANSPORTER"/>
    <property type="match status" value="1"/>
</dbReference>
<name>A0A445MVX3_9BACT</name>
<feature type="transmembrane region" description="Helical" evidence="5">
    <location>
        <begin position="101"/>
        <end position="121"/>
    </location>
</feature>
<evidence type="ECO:0000256" key="2">
    <source>
        <dbReference type="ARBA" id="ARBA00022692"/>
    </source>
</evidence>
<accession>A0A445MVX3</accession>
<keyword evidence="2 5" id="KW-0812">Transmembrane</keyword>
<dbReference type="InterPro" id="IPR036259">
    <property type="entry name" value="MFS_trans_sf"/>
</dbReference>
<dbReference type="Gene3D" id="1.20.1250.20">
    <property type="entry name" value="MFS general substrate transporter like domains"/>
    <property type="match status" value="1"/>
</dbReference>
<dbReference type="PROSITE" id="PS50850">
    <property type="entry name" value="MFS"/>
    <property type="match status" value="1"/>
</dbReference>
<reference evidence="7" key="1">
    <citation type="submission" date="2018-01" db="EMBL/GenBank/DDBJ databases">
        <authorList>
            <person name="Regsiter A."/>
            <person name="William W."/>
        </authorList>
    </citation>
    <scope>NUCLEOTIDE SEQUENCE</scope>
    <source>
        <strain evidence="7">TRIP AH-1</strain>
    </source>
</reference>
<feature type="transmembrane region" description="Helical" evidence="5">
    <location>
        <begin position="38"/>
        <end position="60"/>
    </location>
</feature>
<evidence type="ECO:0000256" key="5">
    <source>
        <dbReference type="SAM" id="Phobius"/>
    </source>
</evidence>
<dbReference type="InterPro" id="IPR020846">
    <property type="entry name" value="MFS_dom"/>
</dbReference>
<evidence type="ECO:0000259" key="6">
    <source>
        <dbReference type="PROSITE" id="PS50850"/>
    </source>
</evidence>
<evidence type="ECO:0000313" key="7">
    <source>
        <dbReference type="EMBL" id="SPD73532.1"/>
    </source>
</evidence>
<feature type="transmembrane region" description="Helical" evidence="5">
    <location>
        <begin position="133"/>
        <end position="152"/>
    </location>
</feature>
<feature type="transmembrane region" description="Helical" evidence="5">
    <location>
        <begin position="275"/>
        <end position="293"/>
    </location>
</feature>
<evidence type="ECO:0000256" key="4">
    <source>
        <dbReference type="ARBA" id="ARBA00023136"/>
    </source>
</evidence>
<sequence length="388" mass="41028">MSNRKIFFTLFLAVLVTTTGVGLVAPLLPVYAHELGAGSFQIGLIFGAFSLTRSLFVPYFGRLSDRKGKKGLLSAGLFLYFIISLSYAASKDIWTLILLRLAQGFSSAMILPVAQAYVGIISPEHKEGRIMGLFNLSLYIGLSIGPLLGGVVKDMFNIQVSFLCMAAMTLAGFLLCLLFLPSEAASAKKDAGAGNMQIISYFTLIKSPANMSLFLFRLCFTLCIGITWAFIPVLASTRLGLSSSAIGVVVMINVLISGLLQAPMGILADKYSKKFLVTAGGVLGIISILYLNVASSFAGVFFANALLGLAGGFAVPSIMALGVIEGRRINAMGAMMGLLALAHSLGMLVGPLLAGALIDLTSFEDVFSLGAVIIGVGTIVFRRFAETR</sequence>
<dbReference type="EMBL" id="OJIN01000101">
    <property type="protein sequence ID" value="SPD73532.1"/>
    <property type="molecule type" value="Genomic_DNA"/>
</dbReference>
<dbReference type="PRINTS" id="PR01035">
    <property type="entry name" value="TCRTETA"/>
</dbReference>
<evidence type="ECO:0000256" key="1">
    <source>
        <dbReference type="ARBA" id="ARBA00004141"/>
    </source>
</evidence>
<dbReference type="GO" id="GO:0016020">
    <property type="term" value="C:membrane"/>
    <property type="evidence" value="ECO:0007669"/>
    <property type="project" value="UniProtKB-SubCell"/>
</dbReference>
<evidence type="ECO:0000256" key="3">
    <source>
        <dbReference type="ARBA" id="ARBA00022989"/>
    </source>
</evidence>
<dbReference type="GO" id="GO:0022857">
    <property type="term" value="F:transmembrane transporter activity"/>
    <property type="evidence" value="ECO:0007669"/>
    <property type="project" value="InterPro"/>
</dbReference>
<feature type="transmembrane region" description="Helical" evidence="5">
    <location>
        <begin position="366"/>
        <end position="385"/>
    </location>
</feature>
<keyword evidence="3 5" id="KW-1133">Transmembrane helix</keyword>
<feature type="transmembrane region" description="Helical" evidence="5">
    <location>
        <begin position="214"/>
        <end position="235"/>
    </location>
</feature>
<feature type="transmembrane region" description="Helical" evidence="5">
    <location>
        <begin position="299"/>
        <end position="324"/>
    </location>
</feature>
<organism evidence="7">
    <name type="scientific">uncultured Desulfobacterium sp</name>
    <dbReference type="NCBI Taxonomy" id="201089"/>
    <lineage>
        <taxon>Bacteria</taxon>
        <taxon>Pseudomonadati</taxon>
        <taxon>Thermodesulfobacteriota</taxon>
        <taxon>Desulfobacteria</taxon>
        <taxon>Desulfobacterales</taxon>
        <taxon>Desulfobacteriaceae</taxon>
        <taxon>Desulfobacterium</taxon>
        <taxon>environmental samples</taxon>
    </lineage>
</organism>
<dbReference type="CDD" id="cd17325">
    <property type="entry name" value="MFS_MdtG_SLC18_like"/>
    <property type="match status" value="1"/>
</dbReference>
<dbReference type="SUPFAM" id="SSF103473">
    <property type="entry name" value="MFS general substrate transporter"/>
    <property type="match status" value="1"/>
</dbReference>
<dbReference type="InterPro" id="IPR001958">
    <property type="entry name" value="Tet-R_TetA/multi-R_MdtG-like"/>
</dbReference>
<protein>
    <submittedName>
        <fullName evidence="7">Transporter, major facilitator family protein</fullName>
    </submittedName>
</protein>
<proteinExistence type="predicted"/>
<dbReference type="Pfam" id="PF07690">
    <property type="entry name" value="MFS_1"/>
    <property type="match status" value="1"/>
</dbReference>
<gene>
    <name evidence="7" type="ORF">PITCH_A190108</name>
</gene>
<dbReference type="AlphaFoldDB" id="A0A445MVX3"/>
<feature type="domain" description="Major facilitator superfamily (MFS) profile" evidence="6">
    <location>
        <begin position="6"/>
        <end position="388"/>
    </location>
</feature>
<comment type="subcellular location">
    <subcellularLocation>
        <location evidence="1">Membrane</location>
        <topology evidence="1">Multi-pass membrane protein</topology>
    </subcellularLocation>
</comment>
<feature type="transmembrane region" description="Helical" evidence="5">
    <location>
        <begin position="336"/>
        <end position="360"/>
    </location>
</feature>
<dbReference type="InterPro" id="IPR011701">
    <property type="entry name" value="MFS"/>
</dbReference>
<feature type="transmembrane region" description="Helical" evidence="5">
    <location>
        <begin position="72"/>
        <end position="89"/>
    </location>
</feature>
<feature type="transmembrane region" description="Helical" evidence="5">
    <location>
        <begin position="158"/>
        <end position="180"/>
    </location>
</feature>
<keyword evidence="4 5" id="KW-0472">Membrane</keyword>
<feature type="transmembrane region" description="Helical" evidence="5">
    <location>
        <begin position="241"/>
        <end position="263"/>
    </location>
</feature>
<dbReference type="PANTHER" id="PTHR23518">
    <property type="entry name" value="C-METHYLTRANSFERASE"/>
    <property type="match status" value="1"/>
</dbReference>